<dbReference type="EMBL" id="SFBL01000083">
    <property type="protein sequence ID" value="TRU26341.1"/>
    <property type="molecule type" value="Genomic_DNA"/>
</dbReference>
<feature type="domain" description="DUF5615" evidence="1">
    <location>
        <begin position="8"/>
        <end position="96"/>
    </location>
</feature>
<evidence type="ECO:0000313" key="3">
    <source>
        <dbReference type="Proteomes" id="UP000319313"/>
    </source>
</evidence>
<protein>
    <recommendedName>
        <fullName evidence="1">DUF5615 domain-containing protein</fullName>
    </recommendedName>
</protein>
<dbReference type="Proteomes" id="UP000319313">
    <property type="component" value="Unassembled WGS sequence"/>
</dbReference>
<dbReference type="Pfam" id="PF18480">
    <property type="entry name" value="DUF5615"/>
    <property type="match status" value="1"/>
</dbReference>
<evidence type="ECO:0000259" key="1">
    <source>
        <dbReference type="Pfam" id="PF18480"/>
    </source>
</evidence>
<name>A0A552DW07_MICAE</name>
<accession>A0A552DW07</accession>
<organism evidence="2 3">
    <name type="scientific">Microcystis aeruginosa Ma_SC_T_19800800_S464</name>
    <dbReference type="NCBI Taxonomy" id="2486257"/>
    <lineage>
        <taxon>Bacteria</taxon>
        <taxon>Bacillati</taxon>
        <taxon>Cyanobacteriota</taxon>
        <taxon>Cyanophyceae</taxon>
        <taxon>Oscillatoriophycideae</taxon>
        <taxon>Chroococcales</taxon>
        <taxon>Microcystaceae</taxon>
        <taxon>Microcystis</taxon>
    </lineage>
</organism>
<proteinExistence type="predicted"/>
<evidence type="ECO:0000313" key="2">
    <source>
        <dbReference type="EMBL" id="TRU26341.1"/>
    </source>
</evidence>
<sequence length="113" mass="12742">MDEDAQDKVLVKLLQQAGHEVITVNQAGLMSQPDFIVLDYARNADRILLTLNCRDFQSLHAVNSYHPGILAIYQEANPSKKMSFKAIVKAIANLETANVTLINQFISLNHWNY</sequence>
<gene>
    <name evidence="2" type="ORF">EWV81_09900</name>
</gene>
<dbReference type="AlphaFoldDB" id="A0A552DW07"/>
<reference evidence="2 3" key="1">
    <citation type="submission" date="2019-01" db="EMBL/GenBank/DDBJ databases">
        <title>Coherence of Microcystis species and biogeography revealed through population genomics.</title>
        <authorList>
            <person name="Perez-Carrascal O.M."/>
            <person name="Terrat Y."/>
            <person name="Giani A."/>
            <person name="Fortin N."/>
            <person name="Tromas N."/>
            <person name="Shapiro B.J."/>
        </authorList>
    </citation>
    <scope>NUCLEOTIDE SEQUENCE [LARGE SCALE GENOMIC DNA]</scope>
    <source>
        <strain evidence="2">Ma_SC_T_19800800_S464</strain>
    </source>
</reference>
<comment type="caution">
    <text evidence="2">The sequence shown here is derived from an EMBL/GenBank/DDBJ whole genome shotgun (WGS) entry which is preliminary data.</text>
</comment>
<dbReference type="InterPro" id="IPR041049">
    <property type="entry name" value="DUF5615"/>
</dbReference>